<proteinExistence type="predicted"/>
<dbReference type="GO" id="GO:0005164">
    <property type="term" value="F:tumor necrosis factor receptor binding"/>
    <property type="evidence" value="ECO:0007669"/>
    <property type="project" value="TreeGrafter"/>
</dbReference>
<dbReference type="GO" id="GO:0051865">
    <property type="term" value="P:protein autoubiquitination"/>
    <property type="evidence" value="ECO:0007669"/>
    <property type="project" value="TreeGrafter"/>
</dbReference>
<sequence length="1225" mass="127030">MLQAEAGLPRAAKVKAVSEDEAGGGSDSDTQAGERCAAHPGTRNDVWCGTCEAAICERCAGGAGHAGHSVDRMAAAYDDTFEAVEAMQVELVRRLGETRQRSALLDAAAAELAAAHGEARAAVERQAAAAAAAVDQAHAAARGRLQARVDECREWRGGLEETLRTVQLMVEELAAPQMVARRGRILALLGAVERARPGDWWAPLPRATPALAGLAQPAWHYAALHVPAALELGRRRGHVRAAGDPFSAHGMVWRAEARRTRGALGDPCLAVAVTCVAGCETAAYAVSVDVASAAGAPRLRPAAAAAALDGGGDDDDDGAPRLFRHEDHGHAWRAQAEREFAVCALDELEAAGALDAAGGVTVRVGVRPGSFREAARVQQERIRALEDQARAQRPPDALDPPAGHSARAPRRRRGSSSSGADGARGWATSPRAQQSRLRPRVPAEPPLCREWARQSSQPAIPLWPSPPESLGAAARRRANSGQAQGPPLLRLTRPPSPPPKQDHHRHRSPEKDPAAADHLKLGPPRLSLLSPPRTGSPSPPRLGSLSPPRFGSLGPVFRSGLNINPLGPSRLASLQINPLARVASSNCSQVSMAQSQPEFSRPQAEGAKPAGVLRRLSGWVRTTEGRVSQQARRAVRAAARQGAPGEQDGDGDGIGDWTMLDGTLSPGFCRLGTGGPAASPTAAIRRRCRPPSIPLPPVPPAAAAAAAASAEAEAALAEAEADGFDFDGMADIEREQAAVDARALAGAAALRPDDDDAAAAAAGLQARYDSIVQRVDALQLIANTVENSRDGFSEGTLRRISSELGVLRDDRIRRVVEARAALGGAVLPRPLTADSAAAGSARPAGLRKKAVTIAAADRPPSTPAALAAALERLDVGAGRYRSAAPAGLARSVVWPGSPPPYDSDDDDDDDDAGLAWPGSPRPPEIQGARPRAQTASPPMQPAPPALVAARRSSISIDAVCSPGSAQRQRQLQITLPPQPLPPQLTPQLTPQATRRAGVLKAGQTKRVVLARPAPPADGGPDPHAGDGPGDLSDGLCARPAGRRQPRAARKRVRFPEEQRLLETIRLIDPAAAQSLETRGALPAPPPPPPPIPPPLDLDDVFSAPASPEDFASATSLLLLPPQPAGCQQSCGADVVSDAYASGEDSDAASPACYEDAAGYEQTTSAGLPPLPPRPILLLHTNARGQAVGPNVGSAQSSPAADALTLGAANCSPSPPPPAELAPVAH</sequence>
<feature type="region of interest" description="Disordered" evidence="2">
    <location>
        <begin position="890"/>
        <end position="949"/>
    </location>
</feature>
<dbReference type="Pfam" id="PF00643">
    <property type="entry name" value="zf-B_box"/>
    <property type="match status" value="1"/>
</dbReference>
<dbReference type="PANTHER" id="PTHR36754:SF2">
    <property type="entry name" value="E3 UBIQUITIN-PROTEIN LIGASE TRIM37"/>
    <property type="match status" value="1"/>
</dbReference>
<dbReference type="GO" id="GO:0005778">
    <property type="term" value="C:peroxisomal membrane"/>
    <property type="evidence" value="ECO:0007669"/>
    <property type="project" value="TreeGrafter"/>
</dbReference>
<dbReference type="SUPFAM" id="SSF57845">
    <property type="entry name" value="B-box zinc-binding domain"/>
    <property type="match status" value="1"/>
</dbReference>
<accession>A0A9W8LID0</accession>
<dbReference type="GO" id="GO:0070842">
    <property type="term" value="P:aggresome assembly"/>
    <property type="evidence" value="ECO:0007669"/>
    <property type="project" value="TreeGrafter"/>
</dbReference>
<dbReference type="Gene3D" id="3.30.160.60">
    <property type="entry name" value="Classic Zinc Finger"/>
    <property type="match status" value="1"/>
</dbReference>
<organism evidence="4 5">
    <name type="scientific">Coemansia javaensis</name>
    <dbReference type="NCBI Taxonomy" id="2761396"/>
    <lineage>
        <taxon>Eukaryota</taxon>
        <taxon>Fungi</taxon>
        <taxon>Fungi incertae sedis</taxon>
        <taxon>Zoopagomycota</taxon>
        <taxon>Kickxellomycotina</taxon>
        <taxon>Kickxellomycetes</taxon>
        <taxon>Kickxellales</taxon>
        <taxon>Kickxellaceae</taxon>
        <taxon>Coemansia</taxon>
    </lineage>
</organism>
<feature type="region of interest" description="Disordered" evidence="2">
    <location>
        <begin position="1077"/>
        <end position="1106"/>
    </location>
</feature>
<feature type="compositionally biased region" description="Pro residues" evidence="2">
    <location>
        <begin position="1082"/>
        <end position="1095"/>
    </location>
</feature>
<protein>
    <recommendedName>
        <fullName evidence="3">B box-type domain-containing protein</fullName>
    </recommendedName>
</protein>
<dbReference type="PROSITE" id="PS50119">
    <property type="entry name" value="ZF_BBOX"/>
    <property type="match status" value="1"/>
</dbReference>
<feature type="region of interest" description="Disordered" evidence="2">
    <location>
        <begin position="1159"/>
        <end position="1225"/>
    </location>
</feature>
<feature type="compositionally biased region" description="Low complexity" evidence="2">
    <location>
        <begin position="415"/>
        <end position="425"/>
    </location>
</feature>
<feature type="compositionally biased region" description="Acidic residues" evidence="2">
    <location>
        <begin position="902"/>
        <end position="912"/>
    </location>
</feature>
<dbReference type="InterPro" id="IPR053003">
    <property type="entry name" value="TRIM_RBCC_E3_ubiq-ligases"/>
</dbReference>
<keyword evidence="1" id="KW-0863">Zinc-finger</keyword>
<keyword evidence="1" id="KW-0862">Zinc</keyword>
<feature type="compositionally biased region" description="Basic residues" evidence="2">
    <location>
        <begin position="1040"/>
        <end position="1052"/>
    </location>
</feature>
<feature type="region of interest" description="Disordered" evidence="2">
    <location>
        <begin position="386"/>
        <end position="547"/>
    </location>
</feature>
<dbReference type="GO" id="GO:0008270">
    <property type="term" value="F:zinc ion binding"/>
    <property type="evidence" value="ECO:0007669"/>
    <property type="project" value="UniProtKB-KW"/>
</dbReference>
<evidence type="ECO:0000256" key="1">
    <source>
        <dbReference type="PROSITE-ProRule" id="PRU00024"/>
    </source>
</evidence>
<gene>
    <name evidence="4" type="ORF">H4R18_002696</name>
</gene>
<feature type="compositionally biased region" description="Low complexity" evidence="2">
    <location>
        <begin position="521"/>
        <end position="547"/>
    </location>
</feature>
<keyword evidence="5" id="KW-1185">Reference proteome</keyword>
<reference evidence="4" key="1">
    <citation type="submission" date="2022-07" db="EMBL/GenBank/DDBJ databases">
        <title>Phylogenomic reconstructions and comparative analyses of Kickxellomycotina fungi.</title>
        <authorList>
            <person name="Reynolds N.K."/>
            <person name="Stajich J.E."/>
            <person name="Barry K."/>
            <person name="Grigoriev I.V."/>
            <person name="Crous P."/>
            <person name="Smith M.E."/>
        </authorList>
    </citation>
    <scope>NUCLEOTIDE SEQUENCE</scope>
    <source>
        <strain evidence="4">NBRC 105414</strain>
    </source>
</reference>
<evidence type="ECO:0000256" key="2">
    <source>
        <dbReference type="SAM" id="MobiDB-lite"/>
    </source>
</evidence>
<evidence type="ECO:0000313" key="4">
    <source>
        <dbReference type="EMBL" id="KAJ2781737.1"/>
    </source>
</evidence>
<feature type="region of interest" description="Disordered" evidence="2">
    <location>
        <begin position="1"/>
        <end position="39"/>
    </location>
</feature>
<name>A0A9W8LID0_9FUNG</name>
<dbReference type="Proteomes" id="UP001140217">
    <property type="component" value="Unassembled WGS sequence"/>
</dbReference>
<dbReference type="AlphaFoldDB" id="A0A9W8LID0"/>
<keyword evidence="1" id="KW-0479">Metal-binding</keyword>
<dbReference type="EMBL" id="JANBUL010000094">
    <property type="protein sequence ID" value="KAJ2781737.1"/>
    <property type="molecule type" value="Genomic_DNA"/>
</dbReference>
<feature type="domain" description="B box-type" evidence="3">
    <location>
        <begin position="31"/>
        <end position="73"/>
    </location>
</feature>
<feature type="compositionally biased region" description="Basic and acidic residues" evidence="2">
    <location>
        <begin position="509"/>
        <end position="520"/>
    </location>
</feature>
<feature type="region of interest" description="Disordered" evidence="2">
    <location>
        <begin position="993"/>
        <end position="1054"/>
    </location>
</feature>
<dbReference type="InterPro" id="IPR000315">
    <property type="entry name" value="Znf_B-box"/>
</dbReference>
<dbReference type="PANTHER" id="PTHR36754">
    <property type="entry name" value="E3 UBIQUITIN-PROTEIN LIGASE TRIM37"/>
    <property type="match status" value="1"/>
</dbReference>
<dbReference type="GO" id="GO:0006513">
    <property type="term" value="P:protein monoubiquitination"/>
    <property type="evidence" value="ECO:0007669"/>
    <property type="project" value="TreeGrafter"/>
</dbReference>
<dbReference type="GO" id="GO:0061630">
    <property type="term" value="F:ubiquitin protein ligase activity"/>
    <property type="evidence" value="ECO:0007669"/>
    <property type="project" value="TreeGrafter"/>
</dbReference>
<dbReference type="GO" id="GO:0031625">
    <property type="term" value="F:ubiquitin protein ligase binding"/>
    <property type="evidence" value="ECO:0007669"/>
    <property type="project" value="TreeGrafter"/>
</dbReference>
<comment type="caution">
    <text evidence="4">The sequence shown here is derived from an EMBL/GenBank/DDBJ whole genome shotgun (WGS) entry which is preliminary data.</text>
</comment>
<dbReference type="GO" id="GO:0016235">
    <property type="term" value="C:aggresome"/>
    <property type="evidence" value="ECO:0007669"/>
    <property type="project" value="TreeGrafter"/>
</dbReference>
<evidence type="ECO:0000313" key="5">
    <source>
        <dbReference type="Proteomes" id="UP001140217"/>
    </source>
</evidence>
<dbReference type="OrthoDB" id="5588412at2759"/>
<evidence type="ECO:0000259" key="3">
    <source>
        <dbReference type="PROSITE" id="PS50119"/>
    </source>
</evidence>